<dbReference type="RefSeq" id="WP_127079371.1">
    <property type="nucleotide sequence ID" value="NZ_RSCL01000002.1"/>
</dbReference>
<evidence type="ECO:0000313" key="3">
    <source>
        <dbReference type="EMBL" id="RUT08890.1"/>
    </source>
</evidence>
<dbReference type="Proteomes" id="UP000271624">
    <property type="component" value="Unassembled WGS sequence"/>
</dbReference>
<dbReference type="EMBL" id="RSCL01000002">
    <property type="protein sequence ID" value="RUT08890.1"/>
    <property type="molecule type" value="Genomic_DNA"/>
</dbReference>
<dbReference type="Pfam" id="PF08240">
    <property type="entry name" value="ADH_N"/>
    <property type="match status" value="1"/>
</dbReference>
<protein>
    <submittedName>
        <fullName evidence="3">NADPH:quinone oxidoreductase</fullName>
    </submittedName>
</protein>
<evidence type="ECO:0000259" key="2">
    <source>
        <dbReference type="SMART" id="SM00829"/>
    </source>
</evidence>
<dbReference type="PANTHER" id="PTHR44154:SF1">
    <property type="entry name" value="QUINONE OXIDOREDUCTASE"/>
    <property type="match status" value="1"/>
</dbReference>
<dbReference type="OrthoDB" id="9792162at2"/>
<dbReference type="InterPro" id="IPR020843">
    <property type="entry name" value="ER"/>
</dbReference>
<dbReference type="SUPFAM" id="SSF50129">
    <property type="entry name" value="GroES-like"/>
    <property type="match status" value="1"/>
</dbReference>
<proteinExistence type="predicted"/>
<comment type="caution">
    <text evidence="3">The sequence shown here is derived from an EMBL/GenBank/DDBJ whole genome shotgun (WGS) entry which is preliminary data.</text>
</comment>
<dbReference type="SMART" id="SM00829">
    <property type="entry name" value="PKS_ER"/>
    <property type="match status" value="1"/>
</dbReference>
<dbReference type="Gene3D" id="3.90.180.10">
    <property type="entry name" value="Medium-chain alcohol dehydrogenases, catalytic domain"/>
    <property type="match status" value="1"/>
</dbReference>
<organism evidence="3 4">
    <name type="scientific">Dulcicalothrix desertica PCC 7102</name>
    <dbReference type="NCBI Taxonomy" id="232991"/>
    <lineage>
        <taxon>Bacteria</taxon>
        <taxon>Bacillati</taxon>
        <taxon>Cyanobacteriota</taxon>
        <taxon>Cyanophyceae</taxon>
        <taxon>Nostocales</taxon>
        <taxon>Calotrichaceae</taxon>
        <taxon>Dulcicalothrix</taxon>
    </lineage>
</organism>
<evidence type="ECO:0000256" key="1">
    <source>
        <dbReference type="ARBA" id="ARBA00022857"/>
    </source>
</evidence>
<name>A0A3S1CR21_9CYAN</name>
<dbReference type="Gene3D" id="3.40.50.720">
    <property type="entry name" value="NAD(P)-binding Rossmann-like Domain"/>
    <property type="match status" value="1"/>
</dbReference>
<keyword evidence="1" id="KW-0521">NADP</keyword>
<reference evidence="3" key="2">
    <citation type="journal article" date="2019" name="Genome Biol. Evol.">
        <title>Day and night: Metabolic profiles and evolutionary relationships of six axenic non-marine cyanobacteria.</title>
        <authorList>
            <person name="Will S.E."/>
            <person name="Henke P."/>
            <person name="Boedeker C."/>
            <person name="Huang S."/>
            <person name="Brinkmann H."/>
            <person name="Rohde M."/>
            <person name="Jarek M."/>
            <person name="Friedl T."/>
            <person name="Seufert S."/>
            <person name="Schumacher M."/>
            <person name="Overmann J."/>
            <person name="Neumann-Schaal M."/>
            <person name="Petersen J."/>
        </authorList>
    </citation>
    <scope>NUCLEOTIDE SEQUENCE [LARGE SCALE GENOMIC DNA]</scope>
    <source>
        <strain evidence="3">PCC 7102</strain>
    </source>
</reference>
<gene>
    <name evidence="3" type="ORF">DSM106972_009430</name>
</gene>
<dbReference type="GO" id="GO:0005829">
    <property type="term" value="C:cytosol"/>
    <property type="evidence" value="ECO:0007669"/>
    <property type="project" value="TreeGrafter"/>
</dbReference>
<feature type="domain" description="Enoyl reductase (ER)" evidence="2">
    <location>
        <begin position="10"/>
        <end position="319"/>
    </location>
</feature>
<keyword evidence="4" id="KW-1185">Reference proteome</keyword>
<dbReference type="SUPFAM" id="SSF51735">
    <property type="entry name" value="NAD(P)-binding Rossmann-fold domains"/>
    <property type="match status" value="1"/>
</dbReference>
<dbReference type="GO" id="GO:0070402">
    <property type="term" value="F:NADPH binding"/>
    <property type="evidence" value="ECO:0007669"/>
    <property type="project" value="TreeGrafter"/>
</dbReference>
<accession>A0A3S1CR21</accession>
<dbReference type="Pfam" id="PF00107">
    <property type="entry name" value="ADH_zinc_N"/>
    <property type="match status" value="1"/>
</dbReference>
<dbReference type="AlphaFoldDB" id="A0A3S1CR21"/>
<dbReference type="InterPro" id="IPR013154">
    <property type="entry name" value="ADH-like_N"/>
</dbReference>
<dbReference type="InterPro" id="IPR013149">
    <property type="entry name" value="ADH-like_C"/>
</dbReference>
<dbReference type="GO" id="GO:0003960">
    <property type="term" value="F:quinone reductase (NADPH) activity"/>
    <property type="evidence" value="ECO:0007669"/>
    <property type="project" value="TreeGrafter"/>
</dbReference>
<evidence type="ECO:0000313" key="4">
    <source>
        <dbReference type="Proteomes" id="UP000271624"/>
    </source>
</evidence>
<reference evidence="3" key="1">
    <citation type="submission" date="2018-12" db="EMBL/GenBank/DDBJ databases">
        <authorList>
            <person name="Will S."/>
            <person name="Neumann-Schaal M."/>
            <person name="Henke P."/>
        </authorList>
    </citation>
    <scope>NUCLEOTIDE SEQUENCE</scope>
    <source>
        <strain evidence="3">PCC 7102</strain>
    </source>
</reference>
<dbReference type="InterPro" id="IPR036291">
    <property type="entry name" value="NAD(P)-bd_dom_sf"/>
</dbReference>
<dbReference type="PANTHER" id="PTHR44154">
    <property type="entry name" value="QUINONE OXIDOREDUCTASE"/>
    <property type="match status" value="1"/>
</dbReference>
<dbReference type="FunFam" id="3.40.50.720:FF:000244">
    <property type="entry name" value="quinone oxidoreductase"/>
    <property type="match status" value="1"/>
</dbReference>
<dbReference type="InterPro" id="IPR051603">
    <property type="entry name" value="Zinc-ADH_QOR/CCCR"/>
</dbReference>
<dbReference type="GO" id="GO:0003730">
    <property type="term" value="F:mRNA 3'-UTR binding"/>
    <property type="evidence" value="ECO:0007669"/>
    <property type="project" value="TreeGrafter"/>
</dbReference>
<dbReference type="CDD" id="cd08253">
    <property type="entry name" value="zeta_crystallin"/>
    <property type="match status" value="1"/>
</dbReference>
<sequence>MKAVQVHQFGAPEVLKVEEISAPTPNAGQVLIRVHAAGVSPLDTYVREQSHGAPTPPLPYIPGFEAAGVIEAVGEGVTKFKTGDRVYVNTFLGAYAELIVHDAESVYPLPNNTSFAQGTAAVNSYPTAYYALFNLAKAKPGETVFVHGASGAVGSAAVQIARAYGLKVVGSAGSQQGLELIEKEGAHFTVNHREPGYLDKALECTDGKGFDIILEMNATKKLADDVNLIAPFGRIIIIGGTDGAVNLDPTPLLWKGASIIGLYIGLATPQESAQIHSEIYAGLENGTLRPAVAQEFALSEVAKSHETVRVASSSGKVVLRF</sequence>
<dbReference type="InterPro" id="IPR011032">
    <property type="entry name" value="GroES-like_sf"/>
</dbReference>